<dbReference type="EMBL" id="CP134880">
    <property type="protein sequence ID" value="WNM26567.1"/>
    <property type="molecule type" value="Genomic_DNA"/>
</dbReference>
<dbReference type="InterPro" id="IPR050490">
    <property type="entry name" value="Bact_solute-bd_prot1"/>
</dbReference>
<dbReference type="InterPro" id="IPR006059">
    <property type="entry name" value="SBP"/>
</dbReference>
<keyword evidence="1" id="KW-0732">Signal</keyword>
<dbReference type="PROSITE" id="PS51257">
    <property type="entry name" value="PROKAR_LIPOPROTEIN"/>
    <property type="match status" value="1"/>
</dbReference>
<organism evidence="2">
    <name type="scientific">Demequina capsici</name>
    <dbReference type="NCBI Taxonomy" id="3075620"/>
    <lineage>
        <taxon>Bacteria</taxon>
        <taxon>Bacillati</taxon>
        <taxon>Actinomycetota</taxon>
        <taxon>Actinomycetes</taxon>
        <taxon>Micrococcales</taxon>
        <taxon>Demequinaceae</taxon>
        <taxon>Demequina</taxon>
    </lineage>
</organism>
<dbReference type="PANTHER" id="PTHR43649:SF32">
    <property type="entry name" value="SUGAR BINDING SECRETED PROTEIN"/>
    <property type="match status" value="1"/>
</dbReference>
<gene>
    <name evidence="2" type="ORF">RN607_10190</name>
</gene>
<dbReference type="AlphaFoldDB" id="A0AA96FBV1"/>
<evidence type="ECO:0000256" key="1">
    <source>
        <dbReference type="SAM" id="SignalP"/>
    </source>
</evidence>
<accession>A0AA96FBV1</accession>
<dbReference type="Proteomes" id="UP001303408">
    <property type="component" value="Chromosome"/>
</dbReference>
<dbReference type="KEGG" id="dcp:RN607_10190"/>
<proteinExistence type="predicted"/>
<name>A0AA96FBV1_9MICO</name>
<protein>
    <submittedName>
        <fullName evidence="2">ABC transporter substrate-binding protein</fullName>
    </submittedName>
</protein>
<sequence>MSLSRRNKTAGIAAGAAVFALSVAACSSSGDANPSDSASGSTSDEQITLTVATFNDFGYTQDLLDEYTALHPNITVVPTVAATSNDARTNYFAKLGAGGLADVEAIEVDWLPEVMQYSDMLADLTSDDTTGRWLDWKTAAATDADGRLIGYGTDIGPEAVCYNADLFAAAGLPTDPTEVASLLKGGWDTYFQVGQQYMDAGGNAWFDGAGATYQGMINQVAAAYEDPDTGALTVADNAEVKDIYDQVTTAASTMSAHLSQWSDDWYAALANNEFATMLCPGWMLGVIQGAAPDTTSWNVADVFPGGGGNWGGSYLTVPANGAHVEEAKALADWLTAPEQQLKALANAGTFPSQVDALSDEASLNAAFASGDEPTKATYFNSDTLGTIFSNRANAITVSPFKGALYFQVNDAMQNALTRVEDGSQDATTSWNQFLTEVSAIG</sequence>
<dbReference type="Gene3D" id="3.40.190.10">
    <property type="entry name" value="Periplasmic binding protein-like II"/>
    <property type="match status" value="1"/>
</dbReference>
<evidence type="ECO:0000313" key="2">
    <source>
        <dbReference type="EMBL" id="WNM26567.1"/>
    </source>
</evidence>
<dbReference type="SUPFAM" id="SSF53850">
    <property type="entry name" value="Periplasmic binding protein-like II"/>
    <property type="match status" value="1"/>
</dbReference>
<dbReference type="PANTHER" id="PTHR43649">
    <property type="entry name" value="ARABINOSE-BINDING PROTEIN-RELATED"/>
    <property type="match status" value="1"/>
</dbReference>
<dbReference type="Pfam" id="PF01547">
    <property type="entry name" value="SBP_bac_1"/>
    <property type="match status" value="1"/>
</dbReference>
<feature type="signal peptide" evidence="1">
    <location>
        <begin position="1"/>
        <end position="32"/>
    </location>
</feature>
<reference evidence="2" key="1">
    <citation type="submission" date="2023-09" db="EMBL/GenBank/DDBJ databases">
        <title>Demequina sp. a novel bacteria isolated from Capsicum annuum.</title>
        <authorList>
            <person name="Humaira Z."/>
            <person name="Lee J."/>
            <person name="Cho D."/>
        </authorList>
    </citation>
    <scope>NUCLEOTIDE SEQUENCE</scope>
    <source>
        <strain evidence="2">PMTSA13</strain>
    </source>
</reference>
<feature type="chain" id="PRO_5041647496" evidence="1">
    <location>
        <begin position="33"/>
        <end position="441"/>
    </location>
</feature>